<dbReference type="AlphaFoldDB" id="A0A0Q9ZD11"/>
<evidence type="ECO:0000313" key="2">
    <source>
        <dbReference type="Proteomes" id="UP000051643"/>
    </source>
</evidence>
<dbReference type="STRING" id="270918.APR42_12705"/>
<dbReference type="InterPro" id="IPR040837">
    <property type="entry name" value="Bact_RF_family7"/>
</dbReference>
<reference evidence="1" key="1">
    <citation type="submission" date="2015-10" db="EMBL/GenBank/DDBJ databases">
        <title>Draft genome sequence of Salegentibacter mishustinae KCTC 12263.</title>
        <authorList>
            <person name="Lin W."/>
            <person name="Zheng Q."/>
        </authorList>
    </citation>
    <scope>NUCLEOTIDE SEQUENCE [LARGE SCALE GENOMIC DNA]</scope>
    <source>
        <strain evidence="1">KCTC 12263</strain>
    </source>
</reference>
<dbReference type="Proteomes" id="UP000051643">
    <property type="component" value="Unassembled WGS sequence"/>
</dbReference>
<accession>A0A0Q9ZD11</accession>
<name>A0A0Q9ZD11_9FLAO</name>
<dbReference type="Pfam" id="PF18849">
    <property type="entry name" value="baeRF_family7"/>
    <property type="match status" value="1"/>
</dbReference>
<dbReference type="RefSeq" id="WP_057483249.1">
    <property type="nucleotide sequence ID" value="NZ_BMWR01000007.1"/>
</dbReference>
<proteinExistence type="predicted"/>
<sequence>MSLINDKDLEKLMNVQDKTCVSIFIPTQRAGKEVLEEKNKTHLKSLWKEVGTQLKEKGLSEDKIAKIGKPIEALLSDKSFWRHQSDGLAIFAAEDFFEKYTLPVNFEAHTYISEEFYIKPLVPMFNEDSRFYLLALQLEDVELYEATTYSIGKVEIDDLVPSRLEERVGFDYKQKHLDFKTQNSGGENTIFHGHGGASEEVRKEEINRYFRAIDKGLDSVLHDERVPLVVATQDYLFPIYEKVNTYNHLFEKVIPGNPSDTDMLGLHEKALKILEPELEKTKREKTKKFNELNNTDNTGVSVTDILPAVQQGKVDTLFLENRSEIWGTYNDENMNVTIHDDQQNGNYSLMNWAAKKVLKQGGNVFLIPEAQMPDKNSKINALYRFN</sequence>
<keyword evidence="2" id="KW-1185">Reference proteome</keyword>
<dbReference type="OrthoDB" id="4393931at2"/>
<comment type="caution">
    <text evidence="1">The sequence shown here is derived from an EMBL/GenBank/DDBJ whole genome shotgun (WGS) entry which is preliminary data.</text>
</comment>
<evidence type="ECO:0000313" key="1">
    <source>
        <dbReference type="EMBL" id="KRG27354.1"/>
    </source>
</evidence>
<protein>
    <submittedName>
        <fullName evidence="1">Uncharacterized protein</fullName>
    </submittedName>
</protein>
<dbReference type="EMBL" id="LKTP01000037">
    <property type="protein sequence ID" value="KRG27354.1"/>
    <property type="molecule type" value="Genomic_DNA"/>
</dbReference>
<gene>
    <name evidence="1" type="ORF">APR42_12705</name>
</gene>
<organism evidence="1 2">
    <name type="scientific">Salegentibacter mishustinae</name>
    <dbReference type="NCBI Taxonomy" id="270918"/>
    <lineage>
        <taxon>Bacteria</taxon>
        <taxon>Pseudomonadati</taxon>
        <taxon>Bacteroidota</taxon>
        <taxon>Flavobacteriia</taxon>
        <taxon>Flavobacteriales</taxon>
        <taxon>Flavobacteriaceae</taxon>
        <taxon>Salegentibacter</taxon>
    </lineage>
</organism>